<feature type="domain" description="Cupin type-2" evidence="1">
    <location>
        <begin position="37"/>
        <end position="108"/>
    </location>
</feature>
<dbReference type="OrthoDB" id="3620182at2"/>
<dbReference type="InterPro" id="IPR052535">
    <property type="entry name" value="Bacilysin_H2HPP_isomerase"/>
</dbReference>
<accession>A0A5B8UBN5</accession>
<evidence type="ECO:0000259" key="1">
    <source>
        <dbReference type="Pfam" id="PF07883"/>
    </source>
</evidence>
<dbReference type="InterPro" id="IPR014710">
    <property type="entry name" value="RmlC-like_jellyroll"/>
</dbReference>
<evidence type="ECO:0000313" key="2">
    <source>
        <dbReference type="EMBL" id="QEC50228.1"/>
    </source>
</evidence>
<dbReference type="PANTHER" id="PTHR40112">
    <property type="entry name" value="H2HPP ISOMERASE"/>
    <property type="match status" value="1"/>
</dbReference>
<dbReference type="Pfam" id="PF07883">
    <property type="entry name" value="Cupin_2"/>
    <property type="match status" value="1"/>
</dbReference>
<keyword evidence="3" id="KW-1185">Reference proteome</keyword>
<dbReference type="Proteomes" id="UP000321805">
    <property type="component" value="Chromosome"/>
</dbReference>
<sequence>MKVIRPGAVHEEPRGVVGGHEVSRATTGTDSNIFMGIFRLPAGARSRPHFHAGCESACYMLRGTMRIRWGERLEHVVELEQGDMLWVPPRETHVLENPSPDEDAEYVVARDSPTEDAVEVPWAPQ</sequence>
<dbReference type="RefSeq" id="WP_146922634.1">
    <property type="nucleotide sequence ID" value="NZ_CP042430.1"/>
</dbReference>
<reference evidence="2 3" key="1">
    <citation type="journal article" date="2018" name="J. Microbiol.">
        <title>Baekduia soli gen. nov., sp. nov., a novel bacterium isolated from the soil of Baekdu Mountain and proposal of a novel family name, Baekduiaceae fam. nov.</title>
        <authorList>
            <person name="An D.S."/>
            <person name="Siddiqi M.Z."/>
            <person name="Kim K.H."/>
            <person name="Yu H.S."/>
            <person name="Im W.T."/>
        </authorList>
    </citation>
    <scope>NUCLEOTIDE SEQUENCE [LARGE SCALE GENOMIC DNA]</scope>
    <source>
        <strain evidence="2 3">BR7-21</strain>
    </source>
</reference>
<dbReference type="AlphaFoldDB" id="A0A5B8UBN5"/>
<dbReference type="PANTHER" id="PTHR40112:SF1">
    <property type="entry name" value="H2HPP ISOMERASE"/>
    <property type="match status" value="1"/>
</dbReference>
<organism evidence="2 3">
    <name type="scientific">Baekduia soli</name>
    <dbReference type="NCBI Taxonomy" id="496014"/>
    <lineage>
        <taxon>Bacteria</taxon>
        <taxon>Bacillati</taxon>
        <taxon>Actinomycetota</taxon>
        <taxon>Thermoleophilia</taxon>
        <taxon>Solirubrobacterales</taxon>
        <taxon>Baekduiaceae</taxon>
        <taxon>Baekduia</taxon>
    </lineage>
</organism>
<dbReference type="SUPFAM" id="SSF51182">
    <property type="entry name" value="RmlC-like cupins"/>
    <property type="match status" value="1"/>
</dbReference>
<gene>
    <name evidence="2" type="ORF">FSW04_23345</name>
</gene>
<dbReference type="Gene3D" id="2.60.120.10">
    <property type="entry name" value="Jelly Rolls"/>
    <property type="match status" value="1"/>
</dbReference>
<name>A0A5B8UBN5_9ACTN</name>
<dbReference type="InterPro" id="IPR013096">
    <property type="entry name" value="Cupin_2"/>
</dbReference>
<dbReference type="KEGG" id="bsol:FSW04_23345"/>
<evidence type="ECO:0000313" key="3">
    <source>
        <dbReference type="Proteomes" id="UP000321805"/>
    </source>
</evidence>
<protein>
    <submittedName>
        <fullName evidence="2">Cupin domain-containing protein</fullName>
    </submittedName>
</protein>
<proteinExistence type="predicted"/>
<dbReference type="EMBL" id="CP042430">
    <property type="protein sequence ID" value="QEC50228.1"/>
    <property type="molecule type" value="Genomic_DNA"/>
</dbReference>
<dbReference type="InterPro" id="IPR011051">
    <property type="entry name" value="RmlC_Cupin_sf"/>
</dbReference>